<dbReference type="EMBL" id="JAWDIT010000001">
    <property type="protein sequence ID" value="MDU0344554.1"/>
    <property type="molecule type" value="Genomic_DNA"/>
</dbReference>
<reference evidence="10 11" key="1">
    <citation type="submission" date="2023-09" db="EMBL/GenBank/DDBJ databases">
        <title>Microbacterium fusihabitans sp. nov., Microbacterium phycihabitans sp. nov., and Microbacterium cervinum sp. nov., isolated from dried seaweeds of beach.</title>
        <authorList>
            <person name="Lee S.D."/>
        </authorList>
    </citation>
    <scope>NUCLEOTIDE SEQUENCE [LARGE SCALE GENOMIC DNA]</scope>
    <source>
        <strain evidence="10 11">KSW2-29</strain>
    </source>
</reference>
<dbReference type="Gene3D" id="3.90.550.10">
    <property type="entry name" value="Spore Coat Polysaccharide Biosynthesis Protein SpsA, Chain A"/>
    <property type="match status" value="1"/>
</dbReference>
<evidence type="ECO:0000256" key="6">
    <source>
        <dbReference type="SAM" id="MobiDB-lite"/>
    </source>
</evidence>
<protein>
    <submittedName>
        <fullName evidence="10">Bifunctional glycosyltransferase family 2/GtrA family protein</fullName>
    </submittedName>
</protein>
<evidence type="ECO:0000256" key="5">
    <source>
        <dbReference type="ARBA" id="ARBA00023136"/>
    </source>
</evidence>
<accession>A0ABU3SIK3</accession>
<evidence type="ECO:0000256" key="7">
    <source>
        <dbReference type="SAM" id="Phobius"/>
    </source>
</evidence>
<comment type="caution">
    <text evidence="10">The sequence shown here is derived from an EMBL/GenBank/DDBJ whole genome shotgun (WGS) entry which is preliminary data.</text>
</comment>
<dbReference type="InterPro" id="IPR050256">
    <property type="entry name" value="Glycosyltransferase_2"/>
</dbReference>
<dbReference type="CDD" id="cd04179">
    <property type="entry name" value="DPM_DPG-synthase_like"/>
    <property type="match status" value="1"/>
</dbReference>
<evidence type="ECO:0000256" key="3">
    <source>
        <dbReference type="ARBA" id="ARBA00022692"/>
    </source>
</evidence>
<keyword evidence="11" id="KW-1185">Reference proteome</keyword>
<dbReference type="InterPro" id="IPR001173">
    <property type="entry name" value="Glyco_trans_2-like"/>
</dbReference>
<sequence>MLIPAYEPGPRLPGLVRDLRAADPDLEVLVVDDGSGPSFEPVFAAVGDAGARVLTHPDNRGKGAALKTGFAHIAAHDPDADVVTADADGQHTPTDVCRVAEALRTDAADGRSALVLGVRGFDGAVPLRSRVGNAAARGLFRLATGRRVSDTQTGLRGIPADRLDWVLGIPGEGFEYEQRMLLRLGPDAVAAHEVPIDTVYLDRNSSSHFRPVRDSLRVLLPVLLFASSSLAAFVVDTVALLMLQALTGWLVPSIIAARVLSATANFVVNRRVVFRAGEGPMLGQAVRYGVLALALLASNIAWMSFLTDNGLALLPAKVVTEGVLFVLSYGVQRSLVFPRTDAGSPARTPIPRPSPPTPDTPGGFDRLSLLRPGTPDPSSPTPARSTP</sequence>
<evidence type="ECO:0000313" key="11">
    <source>
        <dbReference type="Proteomes" id="UP001261125"/>
    </source>
</evidence>
<feature type="transmembrane region" description="Helical" evidence="7">
    <location>
        <begin position="218"/>
        <end position="243"/>
    </location>
</feature>
<proteinExistence type="inferred from homology"/>
<evidence type="ECO:0000256" key="2">
    <source>
        <dbReference type="ARBA" id="ARBA00006739"/>
    </source>
</evidence>
<comment type="subcellular location">
    <subcellularLocation>
        <location evidence="1">Membrane</location>
        <topology evidence="1">Multi-pass membrane protein</topology>
    </subcellularLocation>
</comment>
<evidence type="ECO:0000256" key="4">
    <source>
        <dbReference type="ARBA" id="ARBA00022989"/>
    </source>
</evidence>
<keyword evidence="4 7" id="KW-1133">Transmembrane helix</keyword>
<dbReference type="SUPFAM" id="SSF53448">
    <property type="entry name" value="Nucleotide-diphospho-sugar transferases"/>
    <property type="match status" value="1"/>
</dbReference>
<dbReference type="Proteomes" id="UP001261125">
    <property type="component" value="Unassembled WGS sequence"/>
</dbReference>
<name>A0ABU3SIK3_9MICO</name>
<evidence type="ECO:0000256" key="1">
    <source>
        <dbReference type="ARBA" id="ARBA00004141"/>
    </source>
</evidence>
<organism evidence="10 11">
    <name type="scientific">Microbacterium phycohabitans</name>
    <dbReference type="NCBI Taxonomy" id="3075993"/>
    <lineage>
        <taxon>Bacteria</taxon>
        <taxon>Bacillati</taxon>
        <taxon>Actinomycetota</taxon>
        <taxon>Actinomycetes</taxon>
        <taxon>Micrococcales</taxon>
        <taxon>Microbacteriaceae</taxon>
        <taxon>Microbacterium</taxon>
    </lineage>
</organism>
<keyword evidence="3 7" id="KW-0812">Transmembrane</keyword>
<dbReference type="PANTHER" id="PTHR48090">
    <property type="entry name" value="UNDECAPRENYL-PHOSPHATE 4-DEOXY-4-FORMAMIDO-L-ARABINOSE TRANSFERASE-RELATED"/>
    <property type="match status" value="1"/>
</dbReference>
<dbReference type="Pfam" id="PF04138">
    <property type="entry name" value="GtrA_DPMS_TM"/>
    <property type="match status" value="1"/>
</dbReference>
<dbReference type="PANTHER" id="PTHR48090:SF7">
    <property type="entry name" value="RFBJ PROTEIN"/>
    <property type="match status" value="1"/>
</dbReference>
<comment type="similarity">
    <text evidence="2">Belongs to the glycosyltransferase 2 family.</text>
</comment>
<dbReference type="InterPro" id="IPR007267">
    <property type="entry name" value="GtrA_DPMS_TM"/>
</dbReference>
<keyword evidence="5 7" id="KW-0472">Membrane</keyword>
<feature type="transmembrane region" description="Helical" evidence="7">
    <location>
        <begin position="249"/>
        <end position="268"/>
    </location>
</feature>
<feature type="domain" description="GtrA/DPMS transmembrane" evidence="9">
    <location>
        <begin position="225"/>
        <end position="337"/>
    </location>
</feature>
<dbReference type="InterPro" id="IPR029044">
    <property type="entry name" value="Nucleotide-diphossugar_trans"/>
</dbReference>
<feature type="transmembrane region" description="Helical" evidence="7">
    <location>
        <begin position="288"/>
        <end position="305"/>
    </location>
</feature>
<evidence type="ECO:0000313" key="10">
    <source>
        <dbReference type="EMBL" id="MDU0344554.1"/>
    </source>
</evidence>
<feature type="region of interest" description="Disordered" evidence="6">
    <location>
        <begin position="340"/>
        <end position="387"/>
    </location>
</feature>
<dbReference type="RefSeq" id="WP_316003339.1">
    <property type="nucleotide sequence ID" value="NZ_JAWDIT010000001.1"/>
</dbReference>
<feature type="domain" description="Glycosyltransferase 2-like" evidence="8">
    <location>
        <begin position="2"/>
        <end position="110"/>
    </location>
</feature>
<evidence type="ECO:0000259" key="9">
    <source>
        <dbReference type="Pfam" id="PF04138"/>
    </source>
</evidence>
<gene>
    <name evidence="10" type="ORF">RWH44_02445</name>
</gene>
<feature type="compositionally biased region" description="Pro residues" evidence="6">
    <location>
        <begin position="348"/>
        <end position="359"/>
    </location>
</feature>
<evidence type="ECO:0000259" key="8">
    <source>
        <dbReference type="Pfam" id="PF00535"/>
    </source>
</evidence>
<dbReference type="Pfam" id="PF00535">
    <property type="entry name" value="Glycos_transf_2"/>
    <property type="match status" value="1"/>
</dbReference>